<dbReference type="Gene3D" id="1.10.1220.10">
    <property type="entry name" value="Met repressor-like"/>
    <property type="match status" value="1"/>
</dbReference>
<organism evidence="1 2">
    <name type="scientific">Microbispora cellulosiformans</name>
    <dbReference type="NCBI Taxonomy" id="2614688"/>
    <lineage>
        <taxon>Bacteria</taxon>
        <taxon>Bacillati</taxon>
        <taxon>Actinomycetota</taxon>
        <taxon>Actinomycetes</taxon>
        <taxon>Streptosporangiales</taxon>
        <taxon>Streptosporangiaceae</taxon>
        <taxon>Microbispora</taxon>
    </lineage>
</organism>
<dbReference type="GO" id="GO:0006355">
    <property type="term" value="P:regulation of DNA-templated transcription"/>
    <property type="evidence" value="ECO:0007669"/>
    <property type="project" value="InterPro"/>
</dbReference>
<protein>
    <recommendedName>
        <fullName evidence="3">Toxin-antitoxin system HicB family antitoxin</fullName>
    </recommendedName>
</protein>
<dbReference type="AlphaFoldDB" id="A0A5J5K9H4"/>
<evidence type="ECO:0000313" key="1">
    <source>
        <dbReference type="EMBL" id="KAA9380493.1"/>
    </source>
</evidence>
<dbReference type="InterPro" id="IPR013321">
    <property type="entry name" value="Arc_rbn_hlx_hlx"/>
</dbReference>
<dbReference type="InterPro" id="IPR010985">
    <property type="entry name" value="Ribbon_hlx_hlx"/>
</dbReference>
<proteinExistence type="predicted"/>
<dbReference type="RefSeq" id="WP_150931543.1">
    <property type="nucleotide sequence ID" value="NZ_VYTZ01000002.1"/>
</dbReference>
<dbReference type="SUPFAM" id="SSF47598">
    <property type="entry name" value="Ribbon-helix-helix"/>
    <property type="match status" value="1"/>
</dbReference>
<evidence type="ECO:0000313" key="2">
    <source>
        <dbReference type="Proteomes" id="UP000327011"/>
    </source>
</evidence>
<evidence type="ECO:0008006" key="3">
    <source>
        <dbReference type="Google" id="ProtNLM"/>
    </source>
</evidence>
<name>A0A5J5K9H4_9ACTN</name>
<dbReference type="Proteomes" id="UP000327011">
    <property type="component" value="Unassembled WGS sequence"/>
</dbReference>
<comment type="caution">
    <text evidence="1">The sequence shown here is derived from an EMBL/GenBank/DDBJ whole genome shotgun (WGS) entry which is preliminary data.</text>
</comment>
<dbReference type="EMBL" id="VYTZ01000002">
    <property type="protein sequence ID" value="KAA9380493.1"/>
    <property type="molecule type" value="Genomic_DNA"/>
</dbReference>
<keyword evidence="2" id="KW-1185">Reference proteome</keyword>
<gene>
    <name evidence="1" type="ORF">F5972_04920</name>
</gene>
<sequence>MKRLLLRIGDDLHRRITRRAHRTGRSINATAGEILARDVADEALDARAELRARARRLGVLAEGCVPKTPRVTSADRERALGTTAGIGPILDRLWAEGR</sequence>
<accession>A0A5J5K9H4</accession>
<reference evidence="1 2" key="1">
    <citation type="submission" date="2019-09" db="EMBL/GenBank/DDBJ databases">
        <title>Screening of Novel Bioactive Compounds from Soil-Associated.</title>
        <authorList>
            <person name="Gong X."/>
        </authorList>
    </citation>
    <scope>NUCLEOTIDE SEQUENCE [LARGE SCALE GENOMIC DNA]</scope>
    <source>
        <strain evidence="1 2">Gxj-6</strain>
    </source>
</reference>